<keyword evidence="3" id="KW-0378">Hydrolase</keyword>
<evidence type="ECO:0000313" key="4">
    <source>
        <dbReference type="Proteomes" id="UP000321750"/>
    </source>
</evidence>
<evidence type="ECO:0000259" key="1">
    <source>
        <dbReference type="Pfam" id="PF00144"/>
    </source>
</evidence>
<dbReference type="Gene3D" id="3.40.710.10">
    <property type="entry name" value="DD-peptidase/beta-lactamase superfamily"/>
    <property type="match status" value="1"/>
</dbReference>
<dbReference type="SUPFAM" id="SSF56601">
    <property type="entry name" value="beta-lactamase/transpeptidase-like"/>
    <property type="match status" value="1"/>
</dbReference>
<dbReference type="EMBL" id="BJZV01000008">
    <property type="protein sequence ID" value="GEP10151.1"/>
    <property type="molecule type" value="Genomic_DNA"/>
</dbReference>
<name>A0A512JJL6_9HYPH</name>
<dbReference type="InterPro" id="IPR001466">
    <property type="entry name" value="Beta-lactam-related"/>
</dbReference>
<proteinExistence type="predicted"/>
<feature type="domain" description="Beta-lactamase-related" evidence="1">
    <location>
        <begin position="31"/>
        <end position="355"/>
    </location>
</feature>
<accession>A0A512JJL6</accession>
<reference evidence="3 4" key="1">
    <citation type="submission" date="2019-07" db="EMBL/GenBank/DDBJ databases">
        <title>Whole genome shotgun sequence of Methylobacterium gnaphalii NBRC 107716.</title>
        <authorList>
            <person name="Hosoyama A."/>
            <person name="Uohara A."/>
            <person name="Ohji S."/>
            <person name="Ichikawa N."/>
        </authorList>
    </citation>
    <scope>NUCLEOTIDE SEQUENCE [LARGE SCALE GENOMIC DNA]</scope>
    <source>
        <strain evidence="3 4">NBRC 107716</strain>
    </source>
</reference>
<dbReference type="Gene3D" id="2.40.128.600">
    <property type="match status" value="1"/>
</dbReference>
<dbReference type="InterPro" id="IPR021860">
    <property type="entry name" value="Peptidase_S12_Pab87-rel_C"/>
</dbReference>
<keyword evidence="4" id="KW-1185">Reference proteome</keyword>
<dbReference type="Proteomes" id="UP000321750">
    <property type="component" value="Unassembled WGS sequence"/>
</dbReference>
<gene>
    <name evidence="3" type="ORF">MGN01_19960</name>
</gene>
<comment type="caution">
    <text evidence="3">The sequence shown here is derived from an EMBL/GenBank/DDBJ whole genome shotgun (WGS) entry which is preliminary data.</text>
</comment>
<dbReference type="Pfam" id="PF00144">
    <property type="entry name" value="Beta-lactamase"/>
    <property type="match status" value="1"/>
</dbReference>
<evidence type="ECO:0000313" key="3">
    <source>
        <dbReference type="EMBL" id="GEP10151.1"/>
    </source>
</evidence>
<dbReference type="GO" id="GO:0016787">
    <property type="term" value="F:hydrolase activity"/>
    <property type="evidence" value="ECO:0007669"/>
    <property type="project" value="UniProtKB-KW"/>
</dbReference>
<dbReference type="AlphaFoldDB" id="A0A512JJL6"/>
<protein>
    <submittedName>
        <fullName evidence="3">Serine hydrolase</fullName>
    </submittedName>
</protein>
<dbReference type="PANTHER" id="PTHR46825:SF15">
    <property type="entry name" value="BETA-LACTAMASE-RELATED DOMAIN-CONTAINING PROTEIN"/>
    <property type="match status" value="1"/>
</dbReference>
<dbReference type="Pfam" id="PF11954">
    <property type="entry name" value="DUF3471"/>
    <property type="match status" value="1"/>
</dbReference>
<dbReference type="InterPro" id="IPR012338">
    <property type="entry name" value="Beta-lactam/transpept-like"/>
</dbReference>
<sequence length="501" mass="53243">MAIVMPHASMGQAITRAQVEAALPALEAQAQRVVDAGEVPGLAIAVVLDDQTLFLKGFGRREVGKPETVDGETVFQIASLSKPISATVVAALVSEGVVKWDSRIADLDPSFRLHDAYPTSQVTVRDLFNHRSGLPGIAGNDLEAIGYARDEILHRLRLVPASSSFRAGYSYSNFGLTEGAVAAAKPTGKPWEVVAREKLFEPLGMASTSTTHSDFLSRANRAALHIRADGEWVARVHRNADPQAPAGGISANVRDLAQWLQLEIANGRFDGKQLIAASALDETHVPLTSRGTNPVNGSASFYGLGWNIEFGRHGLTWGHAGAFSAGAQTLASIHPKARLGIVVLTNAFPSGVPEGLADSFADLIFDGRVSRDWVKDWGAAYRALFAPVDDEAKAAYGHTPSDATAALALGSYTGRYANDFVGRAVVTEADGTLTLTVGPGGARTYPLRHFDRDLFLSFPDAEAPDRPSSIRFTISSDGKASAITVDALNAYGLGTLDRSKE</sequence>
<organism evidence="3 4">
    <name type="scientific">Methylobacterium gnaphalii</name>
    <dbReference type="NCBI Taxonomy" id="1010610"/>
    <lineage>
        <taxon>Bacteria</taxon>
        <taxon>Pseudomonadati</taxon>
        <taxon>Pseudomonadota</taxon>
        <taxon>Alphaproteobacteria</taxon>
        <taxon>Hyphomicrobiales</taxon>
        <taxon>Methylobacteriaceae</taxon>
        <taxon>Methylobacterium</taxon>
    </lineage>
</organism>
<evidence type="ECO:0000259" key="2">
    <source>
        <dbReference type="Pfam" id="PF11954"/>
    </source>
</evidence>
<dbReference type="PANTHER" id="PTHR46825">
    <property type="entry name" value="D-ALANYL-D-ALANINE-CARBOXYPEPTIDASE/ENDOPEPTIDASE AMPH"/>
    <property type="match status" value="1"/>
</dbReference>
<dbReference type="InterPro" id="IPR050491">
    <property type="entry name" value="AmpC-like"/>
</dbReference>
<feature type="domain" description="Peptidase S12 Pab87-related C-terminal" evidence="2">
    <location>
        <begin position="402"/>
        <end position="486"/>
    </location>
</feature>